<evidence type="ECO:0000313" key="2">
    <source>
        <dbReference type="Proteomes" id="UP001189429"/>
    </source>
</evidence>
<evidence type="ECO:0000313" key="1">
    <source>
        <dbReference type="EMBL" id="CAK0810498.1"/>
    </source>
</evidence>
<dbReference type="EMBL" id="CAUYUJ010004670">
    <property type="protein sequence ID" value="CAK0810498.1"/>
    <property type="molecule type" value="Genomic_DNA"/>
</dbReference>
<proteinExistence type="predicted"/>
<reference evidence="1" key="1">
    <citation type="submission" date="2023-10" db="EMBL/GenBank/DDBJ databases">
        <authorList>
            <person name="Chen Y."/>
            <person name="Shah S."/>
            <person name="Dougan E. K."/>
            <person name="Thang M."/>
            <person name="Chan C."/>
        </authorList>
    </citation>
    <scope>NUCLEOTIDE SEQUENCE [LARGE SCALE GENOMIC DNA]</scope>
</reference>
<accession>A0ABN9QVZ1</accession>
<gene>
    <name evidence="1" type="ORF">PCOR1329_LOCUS15453</name>
</gene>
<sequence length="75" mass="8339">MSPALQADVACELHRAWLRRIPYLAGASKIFILHLAPKIHRETFAQNELFGENFTLYVLQQGVCGMGTNNAVQAP</sequence>
<dbReference type="InterPro" id="IPR018490">
    <property type="entry name" value="cNMP-bd_dom_sf"/>
</dbReference>
<name>A0ABN9QVZ1_9DINO</name>
<organism evidence="1 2">
    <name type="scientific">Prorocentrum cordatum</name>
    <dbReference type="NCBI Taxonomy" id="2364126"/>
    <lineage>
        <taxon>Eukaryota</taxon>
        <taxon>Sar</taxon>
        <taxon>Alveolata</taxon>
        <taxon>Dinophyceae</taxon>
        <taxon>Prorocentrales</taxon>
        <taxon>Prorocentraceae</taxon>
        <taxon>Prorocentrum</taxon>
    </lineage>
</organism>
<protein>
    <submittedName>
        <fullName evidence="1">Uncharacterized protein</fullName>
    </submittedName>
</protein>
<dbReference type="InterPro" id="IPR014710">
    <property type="entry name" value="RmlC-like_jellyroll"/>
</dbReference>
<comment type="caution">
    <text evidence="1">The sequence shown here is derived from an EMBL/GenBank/DDBJ whole genome shotgun (WGS) entry which is preliminary data.</text>
</comment>
<dbReference type="Proteomes" id="UP001189429">
    <property type="component" value="Unassembled WGS sequence"/>
</dbReference>
<dbReference type="SUPFAM" id="SSF51206">
    <property type="entry name" value="cAMP-binding domain-like"/>
    <property type="match status" value="1"/>
</dbReference>
<dbReference type="Gene3D" id="2.60.120.10">
    <property type="entry name" value="Jelly Rolls"/>
    <property type="match status" value="1"/>
</dbReference>
<keyword evidence="2" id="KW-1185">Reference proteome</keyword>